<keyword evidence="1" id="KW-1015">Disulfide bond</keyword>
<sequence length="283" mass="30926">MSLLLEAPDTCSARPVFANQRCAYTCGVCQPDATPACKVAKPASSDVTLVSKEGQIVRGGFVQYTCRSGFVVTAGQLMRACGKDGQLMGQEPVCKDPDTIVQESNDVQLIQRAKVVDAKWAYTGVSANLRITRKGVIKQWKFFSPTPGWTVFQVWRPDSQAGEFSYILAGQNQVMTSGQGQETHNVAEADWIQAQSGDILGIWEPGESKPRGNVPYDECNKESSAKDFGASWIDTSDSYADFSRRHASKLSAKRQCLVFSFKAVIFPVSTDDIPSQCLIITCV</sequence>
<keyword evidence="5" id="KW-1185">Reference proteome</keyword>
<comment type="caution">
    <text evidence="2">Lacks conserved residue(s) required for the propagation of feature annotation.</text>
</comment>
<protein>
    <recommendedName>
        <fullName evidence="3">Sushi domain-containing protein</fullName>
    </recommendedName>
</protein>
<dbReference type="PROSITE" id="PS50923">
    <property type="entry name" value="SUSHI"/>
    <property type="match status" value="1"/>
</dbReference>
<name>A0AAN9BKV4_9CAEN</name>
<proteinExistence type="predicted"/>
<evidence type="ECO:0000313" key="4">
    <source>
        <dbReference type="EMBL" id="KAK7105130.1"/>
    </source>
</evidence>
<dbReference type="InterPro" id="IPR035976">
    <property type="entry name" value="Sushi/SCR/CCP_sf"/>
</dbReference>
<gene>
    <name evidence="4" type="ORF">V1264_019732</name>
</gene>
<dbReference type="AlphaFoldDB" id="A0AAN9BKV4"/>
<evidence type="ECO:0000313" key="5">
    <source>
        <dbReference type="Proteomes" id="UP001374579"/>
    </source>
</evidence>
<dbReference type="InterPro" id="IPR000436">
    <property type="entry name" value="Sushi_SCR_CCP_dom"/>
</dbReference>
<reference evidence="4 5" key="1">
    <citation type="submission" date="2024-02" db="EMBL/GenBank/DDBJ databases">
        <title>Chromosome-scale genome assembly of the rough periwinkle Littorina saxatilis.</title>
        <authorList>
            <person name="De Jode A."/>
            <person name="Faria R."/>
            <person name="Formenti G."/>
            <person name="Sims Y."/>
            <person name="Smith T.P."/>
            <person name="Tracey A."/>
            <person name="Wood J.M.D."/>
            <person name="Zagrodzka Z.B."/>
            <person name="Johannesson K."/>
            <person name="Butlin R.K."/>
            <person name="Leder E.H."/>
        </authorList>
    </citation>
    <scope>NUCLEOTIDE SEQUENCE [LARGE SCALE GENOMIC DNA]</scope>
    <source>
        <strain evidence="4">Snail1</strain>
        <tissue evidence="4">Muscle</tissue>
    </source>
</reference>
<accession>A0AAN9BKV4</accession>
<comment type="caution">
    <text evidence="4">The sequence shown here is derived from an EMBL/GenBank/DDBJ whole genome shotgun (WGS) entry which is preliminary data.</text>
</comment>
<evidence type="ECO:0000259" key="3">
    <source>
        <dbReference type="PROSITE" id="PS50923"/>
    </source>
</evidence>
<keyword evidence="2" id="KW-0768">Sushi</keyword>
<dbReference type="Proteomes" id="UP001374579">
    <property type="component" value="Unassembled WGS sequence"/>
</dbReference>
<evidence type="ECO:0000256" key="2">
    <source>
        <dbReference type="PROSITE-ProRule" id="PRU00302"/>
    </source>
</evidence>
<organism evidence="4 5">
    <name type="scientific">Littorina saxatilis</name>
    <dbReference type="NCBI Taxonomy" id="31220"/>
    <lineage>
        <taxon>Eukaryota</taxon>
        <taxon>Metazoa</taxon>
        <taxon>Spiralia</taxon>
        <taxon>Lophotrochozoa</taxon>
        <taxon>Mollusca</taxon>
        <taxon>Gastropoda</taxon>
        <taxon>Caenogastropoda</taxon>
        <taxon>Littorinimorpha</taxon>
        <taxon>Littorinoidea</taxon>
        <taxon>Littorinidae</taxon>
        <taxon>Littorina</taxon>
    </lineage>
</organism>
<dbReference type="EMBL" id="JBAMIC010000008">
    <property type="protein sequence ID" value="KAK7105130.1"/>
    <property type="molecule type" value="Genomic_DNA"/>
</dbReference>
<dbReference type="SUPFAM" id="SSF57535">
    <property type="entry name" value="Complement control module/SCR domain"/>
    <property type="match status" value="1"/>
</dbReference>
<evidence type="ECO:0000256" key="1">
    <source>
        <dbReference type="ARBA" id="ARBA00023157"/>
    </source>
</evidence>
<feature type="domain" description="Sushi" evidence="3">
    <location>
        <begin position="35"/>
        <end position="96"/>
    </location>
</feature>